<evidence type="ECO:0000256" key="1">
    <source>
        <dbReference type="SAM" id="Phobius"/>
    </source>
</evidence>
<keyword evidence="1" id="KW-0812">Transmembrane</keyword>
<protein>
    <submittedName>
        <fullName evidence="2">Uncharacterized protein</fullName>
    </submittedName>
</protein>
<proteinExistence type="predicted"/>
<organism evidence="2 3">
    <name type="scientific">Acetobacter musti</name>
    <dbReference type="NCBI Taxonomy" id="864732"/>
    <lineage>
        <taxon>Bacteria</taxon>
        <taxon>Pseudomonadati</taxon>
        <taxon>Pseudomonadota</taxon>
        <taxon>Alphaproteobacteria</taxon>
        <taxon>Acetobacterales</taxon>
        <taxon>Acetobacteraceae</taxon>
        <taxon>Acetobacter</taxon>
    </lineage>
</organism>
<dbReference type="RefSeq" id="WP_173584301.1">
    <property type="nucleotide sequence ID" value="NZ_WOTB01000022.1"/>
</dbReference>
<sequence>MKYSLIFSALIVWILALACIAGSFLMPDTDSTGLWLVAGFGFGFAGLVIALVNLWLQRRGHS</sequence>
<comment type="caution">
    <text evidence="2">The sequence shown here is derived from an EMBL/GenBank/DDBJ whole genome shotgun (WGS) entry which is preliminary data.</text>
</comment>
<gene>
    <name evidence="2" type="ORF">GOB93_14855</name>
</gene>
<name>A0ABX0JTR2_9PROT</name>
<keyword evidence="3" id="KW-1185">Reference proteome</keyword>
<accession>A0ABX0JTR2</accession>
<evidence type="ECO:0000313" key="3">
    <source>
        <dbReference type="Proteomes" id="UP000635278"/>
    </source>
</evidence>
<feature type="transmembrane region" description="Helical" evidence="1">
    <location>
        <begin position="34"/>
        <end position="56"/>
    </location>
</feature>
<keyword evidence="1" id="KW-0472">Membrane</keyword>
<reference evidence="2 3" key="1">
    <citation type="journal article" date="2020" name="Int. J. Syst. Evol. Microbiol.">
        <title>Novel acetic acid bacteria from cider fermentations: Acetobacter conturbans sp. nov. and Acetobacter fallax sp. nov.</title>
        <authorList>
            <person name="Sombolestani A.S."/>
            <person name="Cleenwerck I."/>
            <person name="Cnockaert M."/>
            <person name="Borremans W."/>
            <person name="Wieme A.D."/>
            <person name="De Vuyst L."/>
            <person name="Vandamme P."/>
        </authorList>
    </citation>
    <scope>NUCLEOTIDE SEQUENCE [LARGE SCALE GENOMIC DNA]</scope>
    <source>
        <strain evidence="2 3">LMG 30640</strain>
    </source>
</reference>
<dbReference type="PROSITE" id="PS51257">
    <property type="entry name" value="PROKAR_LIPOPROTEIN"/>
    <property type="match status" value="1"/>
</dbReference>
<evidence type="ECO:0000313" key="2">
    <source>
        <dbReference type="EMBL" id="NHN85911.1"/>
    </source>
</evidence>
<dbReference type="Proteomes" id="UP000635278">
    <property type="component" value="Unassembled WGS sequence"/>
</dbReference>
<dbReference type="EMBL" id="WOTB01000022">
    <property type="protein sequence ID" value="NHN85911.1"/>
    <property type="molecule type" value="Genomic_DNA"/>
</dbReference>
<keyword evidence="1" id="KW-1133">Transmembrane helix</keyword>